<protein>
    <submittedName>
        <fullName evidence="8">MATE efflux family protein</fullName>
    </submittedName>
</protein>
<evidence type="ECO:0000313" key="9">
    <source>
        <dbReference type="Proteomes" id="UP000006238"/>
    </source>
</evidence>
<feature type="transmembrane region" description="Helical" evidence="7">
    <location>
        <begin position="194"/>
        <end position="215"/>
    </location>
</feature>
<dbReference type="Pfam" id="PF01554">
    <property type="entry name" value="MatE"/>
    <property type="match status" value="2"/>
</dbReference>
<keyword evidence="3" id="KW-1003">Cell membrane</keyword>
<proteinExistence type="predicted"/>
<dbReference type="GO" id="GO:0005886">
    <property type="term" value="C:plasma membrane"/>
    <property type="evidence" value="ECO:0007669"/>
    <property type="project" value="UniProtKB-SubCell"/>
</dbReference>
<sequence>MNRSIDLIKGNVFKSLVIFSLPFLFSNLFQQLYNTIDTYIVGNTLNEGSLAAIGACAAIFELLVGFAVGVGNGMSVVTAKYYGAGDKEMVRKSIASSFIIAVIVTVVMMIGSIFGLYPLLRVLKTPSDIIDEAYSYISIIALFVGVMLSYNLFSGILKAMGNSFMPLIFLIISTAINVVLDYIFIAVANMGIRGAAVATVIAEFTSAVLCMIYLFKKYREYLPGRKDFRYDGRLSGELWAQGLAMGFMSSIVSIGTVILQSSINKLGKHIIAGHTAARKIMAFSTLPITTVGLSITTFVSQNVGAEKPDRVRKGIRYGCIITTVWSVIALIILELLSPVLVKFLSGSEVDTVVTTGVNYLKFNVLFYIPLGILITLRCSLQGMGKKILPILSSVIELFGKVIFTFAVIPHMGYNGVIICEPVVWCAMAVYLVIAYIKAVPKSCPEA</sequence>
<feature type="transmembrane region" description="Helical" evidence="7">
    <location>
        <begin position="356"/>
        <end position="376"/>
    </location>
</feature>
<keyword evidence="6 7" id="KW-0472">Membrane</keyword>
<evidence type="ECO:0000256" key="6">
    <source>
        <dbReference type="ARBA" id="ARBA00023136"/>
    </source>
</evidence>
<dbReference type="EMBL" id="ABWN01000032">
    <property type="protein sequence ID" value="EFF68044.1"/>
    <property type="molecule type" value="Genomic_DNA"/>
</dbReference>
<feature type="transmembrane region" description="Helical" evidence="7">
    <location>
        <begin position="415"/>
        <end position="436"/>
    </location>
</feature>
<organism evidence="8 9">
    <name type="scientific">Eshraghiella crossota DSM 2876</name>
    <dbReference type="NCBI Taxonomy" id="511680"/>
    <lineage>
        <taxon>Bacteria</taxon>
        <taxon>Bacillati</taxon>
        <taxon>Bacillota</taxon>
        <taxon>Clostridia</taxon>
        <taxon>Lachnospirales</taxon>
        <taxon>Lachnospiraceae</taxon>
        <taxon>Eshraghiella</taxon>
    </lineage>
</organism>
<dbReference type="GO" id="GO:0042910">
    <property type="term" value="F:xenobiotic transmembrane transporter activity"/>
    <property type="evidence" value="ECO:0007669"/>
    <property type="project" value="InterPro"/>
</dbReference>
<dbReference type="PANTHER" id="PTHR43549">
    <property type="entry name" value="MULTIDRUG RESISTANCE PROTEIN YPNP-RELATED"/>
    <property type="match status" value="1"/>
</dbReference>
<evidence type="ECO:0000256" key="5">
    <source>
        <dbReference type="ARBA" id="ARBA00022989"/>
    </source>
</evidence>
<feature type="transmembrane region" description="Helical" evidence="7">
    <location>
        <begin position="134"/>
        <end position="153"/>
    </location>
</feature>
<keyword evidence="4 7" id="KW-0812">Transmembrane</keyword>
<dbReference type="RefSeq" id="WP_005603590.1">
    <property type="nucleotide sequence ID" value="NZ_GG663524.1"/>
</dbReference>
<dbReference type="InterPro" id="IPR052031">
    <property type="entry name" value="Membrane_Transporter-Flippase"/>
</dbReference>
<dbReference type="HOGENOM" id="CLU_012893_5_0_9"/>
<keyword evidence="9" id="KW-1185">Reference proteome</keyword>
<dbReference type="eggNOG" id="COG0534">
    <property type="taxonomic scope" value="Bacteria"/>
</dbReference>
<feature type="transmembrane region" description="Helical" evidence="7">
    <location>
        <begin position="236"/>
        <end position="260"/>
    </location>
</feature>
<feature type="transmembrane region" description="Helical" evidence="7">
    <location>
        <begin position="50"/>
        <end position="73"/>
    </location>
</feature>
<dbReference type="GeneID" id="98917352"/>
<feature type="transmembrane region" description="Helical" evidence="7">
    <location>
        <begin position="94"/>
        <end position="114"/>
    </location>
</feature>
<evidence type="ECO:0000256" key="1">
    <source>
        <dbReference type="ARBA" id="ARBA00004651"/>
    </source>
</evidence>
<evidence type="ECO:0000313" key="8">
    <source>
        <dbReference type="EMBL" id="EFF68044.1"/>
    </source>
</evidence>
<keyword evidence="2" id="KW-0813">Transport</keyword>
<comment type="subcellular location">
    <subcellularLocation>
        <location evidence="1">Cell membrane</location>
        <topology evidence="1">Multi-pass membrane protein</topology>
    </subcellularLocation>
</comment>
<dbReference type="InterPro" id="IPR048279">
    <property type="entry name" value="MdtK-like"/>
</dbReference>
<feature type="transmembrane region" description="Helical" evidence="7">
    <location>
        <begin position="280"/>
        <end position="303"/>
    </location>
</feature>
<dbReference type="Proteomes" id="UP000006238">
    <property type="component" value="Unassembled WGS sequence"/>
</dbReference>
<dbReference type="InterPro" id="IPR002528">
    <property type="entry name" value="MATE_fam"/>
</dbReference>
<feature type="transmembrane region" description="Helical" evidence="7">
    <location>
        <begin position="165"/>
        <end position="188"/>
    </location>
</feature>
<evidence type="ECO:0000256" key="2">
    <source>
        <dbReference type="ARBA" id="ARBA00022448"/>
    </source>
</evidence>
<dbReference type="GO" id="GO:0015297">
    <property type="term" value="F:antiporter activity"/>
    <property type="evidence" value="ECO:0007669"/>
    <property type="project" value="InterPro"/>
</dbReference>
<keyword evidence="5 7" id="KW-1133">Transmembrane helix</keyword>
<feature type="transmembrane region" description="Helical" evidence="7">
    <location>
        <begin position="315"/>
        <end position="336"/>
    </location>
</feature>
<dbReference type="NCBIfam" id="TIGR00797">
    <property type="entry name" value="matE"/>
    <property type="match status" value="1"/>
</dbReference>
<evidence type="ECO:0000256" key="3">
    <source>
        <dbReference type="ARBA" id="ARBA00022475"/>
    </source>
</evidence>
<dbReference type="CDD" id="cd13138">
    <property type="entry name" value="MATE_yoeA_like"/>
    <property type="match status" value="1"/>
</dbReference>
<dbReference type="AlphaFoldDB" id="D4S114"/>
<gene>
    <name evidence="8" type="ORF">BUTYVIB_01784</name>
</gene>
<dbReference type="PIRSF" id="PIRSF006603">
    <property type="entry name" value="DinF"/>
    <property type="match status" value="1"/>
</dbReference>
<evidence type="ECO:0000256" key="4">
    <source>
        <dbReference type="ARBA" id="ARBA00022692"/>
    </source>
</evidence>
<dbReference type="STRING" id="45851.BHV86_05890"/>
<evidence type="ECO:0000256" key="7">
    <source>
        <dbReference type="SAM" id="Phobius"/>
    </source>
</evidence>
<reference evidence="8 9" key="1">
    <citation type="submission" date="2010-02" db="EMBL/GenBank/DDBJ databases">
        <authorList>
            <person name="Weinstock G."/>
            <person name="Sodergren E."/>
            <person name="Clifton S."/>
            <person name="Fulton L."/>
            <person name="Fulton B."/>
            <person name="Courtney L."/>
            <person name="Fronick C."/>
            <person name="Harrison M."/>
            <person name="Strong C."/>
            <person name="Farmer C."/>
            <person name="Delahaunty K."/>
            <person name="Markovic C."/>
            <person name="Hall O."/>
            <person name="Minx P."/>
            <person name="Tomlinson C."/>
            <person name="Mitreva M."/>
            <person name="Nelson J."/>
            <person name="Hou S."/>
            <person name="Wollam A."/>
            <person name="Pepin K.H."/>
            <person name="Johnson M."/>
            <person name="Bhonagiri V."/>
            <person name="Zhang X."/>
            <person name="Suruliraj S."/>
            <person name="Warren W."/>
            <person name="Chinwalla A."/>
            <person name="Mardis E.R."/>
            <person name="Wilson R.K."/>
        </authorList>
    </citation>
    <scope>NUCLEOTIDE SEQUENCE [LARGE SCALE GENOMIC DNA]</scope>
    <source>
        <strain evidence="8 9">DSM 2876</strain>
    </source>
</reference>
<feature type="transmembrane region" description="Helical" evidence="7">
    <location>
        <begin position="12"/>
        <end position="30"/>
    </location>
</feature>
<comment type="caution">
    <text evidence="8">The sequence shown here is derived from an EMBL/GenBank/DDBJ whole genome shotgun (WGS) entry which is preliminary data.</text>
</comment>
<dbReference type="PANTHER" id="PTHR43549:SF3">
    <property type="entry name" value="MULTIDRUG RESISTANCE PROTEIN YPNP-RELATED"/>
    <property type="match status" value="1"/>
</dbReference>
<accession>D4S114</accession>
<feature type="transmembrane region" description="Helical" evidence="7">
    <location>
        <begin position="388"/>
        <end position="409"/>
    </location>
</feature>
<name>D4S114_9FIRM</name>